<dbReference type="InterPro" id="IPR012340">
    <property type="entry name" value="NA-bd_OB-fold"/>
</dbReference>
<name>A0ABQ0E2C8_9PORP</name>
<evidence type="ECO:0000313" key="9">
    <source>
        <dbReference type="Proteomes" id="UP001628220"/>
    </source>
</evidence>
<dbReference type="InterPro" id="IPR019307">
    <property type="entry name" value="RNA-bd_AU-1/RNase_E/G"/>
</dbReference>
<evidence type="ECO:0000256" key="4">
    <source>
        <dbReference type="ARBA" id="ARBA00022842"/>
    </source>
</evidence>
<dbReference type="Gene3D" id="2.40.50.140">
    <property type="entry name" value="Nucleic acid-binding proteins"/>
    <property type="match status" value="1"/>
</dbReference>
<gene>
    <name evidence="8" type="ORF">Tsumi_09390</name>
</gene>
<evidence type="ECO:0000256" key="3">
    <source>
        <dbReference type="ARBA" id="ARBA00022801"/>
    </source>
</evidence>
<dbReference type="Pfam" id="PF10150">
    <property type="entry name" value="RNase_E_G"/>
    <property type="match status" value="1"/>
</dbReference>
<keyword evidence="3" id="KW-0378">Hydrolase</keyword>
<dbReference type="Proteomes" id="UP001628220">
    <property type="component" value="Unassembled WGS sequence"/>
</dbReference>
<feature type="domain" description="RNA-binding protein AU-1/Ribonuclease E/G" evidence="7">
    <location>
        <begin position="149"/>
        <end position="425"/>
    </location>
</feature>
<accession>A0ABQ0E2C8</accession>
<dbReference type="RefSeq" id="WP_411915651.1">
    <property type="nucleotide sequence ID" value="NZ_BAAFSF010000002.1"/>
</dbReference>
<keyword evidence="5" id="KW-0694">RNA-binding</keyword>
<protein>
    <submittedName>
        <fullName evidence="8">Rne/Rng family ribonuclease</fullName>
    </submittedName>
</protein>
<dbReference type="NCBIfam" id="TIGR00757">
    <property type="entry name" value="RNaseEG"/>
    <property type="match status" value="1"/>
</dbReference>
<dbReference type="CDD" id="cd04453">
    <property type="entry name" value="S1_RNase_E"/>
    <property type="match status" value="1"/>
</dbReference>
<dbReference type="Gene3D" id="3.40.1260.20">
    <property type="entry name" value="Ribonuclease E, catalytic domain"/>
    <property type="match status" value="1"/>
</dbReference>
<evidence type="ECO:0000256" key="6">
    <source>
        <dbReference type="SAM" id="MobiDB-lite"/>
    </source>
</evidence>
<dbReference type="PANTHER" id="PTHR30001">
    <property type="entry name" value="RIBONUCLEASE"/>
    <property type="match status" value="1"/>
</dbReference>
<evidence type="ECO:0000256" key="2">
    <source>
        <dbReference type="ARBA" id="ARBA00022723"/>
    </source>
</evidence>
<evidence type="ECO:0000256" key="1">
    <source>
        <dbReference type="ARBA" id="ARBA00001946"/>
    </source>
</evidence>
<evidence type="ECO:0000256" key="5">
    <source>
        <dbReference type="ARBA" id="ARBA00022884"/>
    </source>
</evidence>
<evidence type="ECO:0000313" key="8">
    <source>
        <dbReference type="EMBL" id="GAB1251834.1"/>
    </source>
</evidence>
<dbReference type="SUPFAM" id="SSF50249">
    <property type="entry name" value="Nucleic acid-binding proteins"/>
    <property type="match status" value="1"/>
</dbReference>
<keyword evidence="2" id="KW-0479">Metal-binding</keyword>
<feature type="region of interest" description="Disordered" evidence="6">
    <location>
        <begin position="90"/>
        <end position="117"/>
    </location>
</feature>
<organism evidence="8 9">
    <name type="scientific">Porphyromonas miyakawae</name>
    <dbReference type="NCBI Taxonomy" id="3137470"/>
    <lineage>
        <taxon>Bacteria</taxon>
        <taxon>Pseudomonadati</taxon>
        <taxon>Bacteroidota</taxon>
        <taxon>Bacteroidia</taxon>
        <taxon>Bacteroidales</taxon>
        <taxon>Porphyromonadaceae</taxon>
        <taxon>Porphyromonas</taxon>
    </lineage>
</organism>
<proteinExistence type="predicted"/>
<reference evidence="8 9" key="1">
    <citation type="journal article" date="2025" name="Int. J. Syst. Evol. Microbiol.">
        <title>Desulfovibrio falkowii sp. nov., Porphyromonas miyakawae sp. nov., Mediterraneibacter flintii sp. nov. and Owariibacterium komagatae gen. nov., sp. nov., isolated from human faeces.</title>
        <authorList>
            <person name="Hamaguchi T."/>
            <person name="Ohara M."/>
            <person name="Hisatomi A."/>
            <person name="Sekiguchi K."/>
            <person name="Takeda J.I."/>
            <person name="Ueyama J."/>
            <person name="Ito M."/>
            <person name="Nishiwaki H."/>
            <person name="Ogi T."/>
            <person name="Hirayama M."/>
            <person name="Ohkuma M."/>
            <person name="Sakamoto M."/>
            <person name="Ohno K."/>
        </authorList>
    </citation>
    <scope>NUCLEOTIDE SEQUENCE [LARGE SCALE GENOMIC DNA]</scope>
    <source>
        <strain evidence="8 9">13CB11C</strain>
    </source>
</reference>
<keyword evidence="9" id="KW-1185">Reference proteome</keyword>
<keyword evidence="4" id="KW-0460">Magnesium</keyword>
<evidence type="ECO:0000259" key="7">
    <source>
        <dbReference type="Pfam" id="PF10150"/>
    </source>
</evidence>
<dbReference type="PANTHER" id="PTHR30001:SF0">
    <property type="entry name" value="RIBONUCLEASE G"/>
    <property type="match status" value="1"/>
</dbReference>
<comment type="cofactor">
    <cofactor evidence="1">
        <name>Mg(2+)</name>
        <dbReference type="ChEBI" id="CHEBI:18420"/>
    </cofactor>
</comment>
<dbReference type="EMBL" id="BAAFSF010000002">
    <property type="protein sequence ID" value="GAB1251834.1"/>
    <property type="molecule type" value="Genomic_DNA"/>
</dbReference>
<sequence length="530" mass="60495">MESHLVIDVKDDETVIALLEDNRLVELQREERNPECALGDIYLGRIRKVRAEINAALVNIGFKQPAFLSYNALGGSSFDASRKLLKSIRSEKGRKEGRQAEATKKEEKTKSSPDKNKIDSLLDKNDEVLVQVIKEPINTKGATITTDISFTGRYMVLKPFGSGIHISQKIKDICRKEKDNYEIIKIENLIASIKPDGFEVIVRTSALGRDSRELVSELKNLLNRWEEVKRSLKTTKEPGRIHKEVSRAISFIRDSFNDTYSKITVNDEELYREIKEYISFLDIDKPNIVEYYDKPKPIFDAFGITKQIKSYMGRNVTYKSGAYLVIDTTEAMHVIDVNSGTGSRKSPDQKENAYNVNMLAAEEIARQLRLRDMGGIIAIDFIDMEQPECDELYKYMVELMKNDRASHTVLPLNKFCVMQITRQRVRPATKVKTEEACPTCHGTGKAKPSILLTDEIEEYLKRVVESNRSLKKVTLVVHPFVASYIKRGSWGKSLLNSWKRTYKVAIKVIENQSYPLLSYEIEEADALSNE</sequence>
<dbReference type="InterPro" id="IPR004659">
    <property type="entry name" value="RNase_E/G"/>
</dbReference>
<comment type="caution">
    <text evidence="8">The sequence shown here is derived from an EMBL/GenBank/DDBJ whole genome shotgun (WGS) entry which is preliminary data.</text>
</comment>